<feature type="domain" description="UvrD-like helicase C-terminal" evidence="14">
    <location>
        <begin position="653"/>
        <end position="922"/>
    </location>
</feature>
<evidence type="ECO:0000256" key="4">
    <source>
        <dbReference type="ARBA" id="ARBA00022806"/>
    </source>
</evidence>
<dbReference type="GO" id="GO:0005524">
    <property type="term" value="F:ATP binding"/>
    <property type="evidence" value="ECO:0007669"/>
    <property type="project" value="UniProtKB-UniRule"/>
</dbReference>
<keyword evidence="3 12" id="KW-0378">Hydrolase</keyword>
<dbReference type="InterPro" id="IPR014017">
    <property type="entry name" value="DNA_helicase_UvrD-like_C"/>
</dbReference>
<dbReference type="InterPro" id="IPR030934">
    <property type="entry name" value="Intein_C"/>
</dbReference>
<evidence type="ECO:0000256" key="7">
    <source>
        <dbReference type="ARBA" id="ARBA00023235"/>
    </source>
</evidence>
<dbReference type="Gene3D" id="1.10.486.10">
    <property type="entry name" value="PCRA, domain 4"/>
    <property type="match status" value="1"/>
</dbReference>
<dbReference type="InterPro" id="IPR036844">
    <property type="entry name" value="Hint_dom_sf"/>
</dbReference>
<evidence type="ECO:0000259" key="13">
    <source>
        <dbReference type="PROSITE" id="PS51198"/>
    </source>
</evidence>
<feature type="domain" description="UvrD-like helicase ATP-binding" evidence="13">
    <location>
        <begin position="15"/>
        <end position="314"/>
    </location>
</feature>
<evidence type="ECO:0000259" key="14">
    <source>
        <dbReference type="PROSITE" id="PS51217"/>
    </source>
</evidence>
<dbReference type="InterPro" id="IPR006141">
    <property type="entry name" value="Intein_N"/>
</dbReference>
<comment type="caution">
    <text evidence="15">The sequence shown here is derived from an EMBL/GenBank/DDBJ whole genome shotgun (WGS) entry which is preliminary data.</text>
</comment>
<keyword evidence="6" id="KW-0238">DNA-binding</keyword>
<dbReference type="SMART" id="SM00305">
    <property type="entry name" value="HintC"/>
    <property type="match status" value="1"/>
</dbReference>
<keyword evidence="5 12" id="KW-0067">ATP-binding</keyword>
<dbReference type="NCBIfam" id="TIGR01443">
    <property type="entry name" value="intein_Cterm"/>
    <property type="match status" value="1"/>
</dbReference>
<dbReference type="EC" id="5.6.2.4" evidence="9"/>
<dbReference type="PROSITE" id="PS51198">
    <property type="entry name" value="UVRD_HELICASE_ATP_BIND"/>
    <property type="match status" value="1"/>
</dbReference>
<comment type="similarity">
    <text evidence="1">Belongs to the helicase family. UvrD subfamily.</text>
</comment>
<dbReference type="EMBL" id="JALPRX010000022">
    <property type="protein sequence ID" value="MCK8783983.1"/>
    <property type="molecule type" value="Genomic_DNA"/>
</dbReference>
<dbReference type="Proteomes" id="UP001139516">
    <property type="component" value="Unassembled WGS sequence"/>
</dbReference>
<dbReference type="InterPro" id="IPR027417">
    <property type="entry name" value="P-loop_NTPase"/>
</dbReference>
<dbReference type="AlphaFoldDB" id="A0A9X1Y6I0"/>
<dbReference type="PANTHER" id="PTHR11070:SF2">
    <property type="entry name" value="ATP-DEPENDENT DNA HELICASE SRS2"/>
    <property type="match status" value="1"/>
</dbReference>
<dbReference type="InterPro" id="IPR000212">
    <property type="entry name" value="DNA_helicase_UvrD/REP"/>
</dbReference>
<comment type="catalytic activity">
    <reaction evidence="11">
        <text>ATP + H2O = ADP + phosphate + H(+)</text>
        <dbReference type="Rhea" id="RHEA:13065"/>
        <dbReference type="ChEBI" id="CHEBI:15377"/>
        <dbReference type="ChEBI" id="CHEBI:15378"/>
        <dbReference type="ChEBI" id="CHEBI:30616"/>
        <dbReference type="ChEBI" id="CHEBI:43474"/>
        <dbReference type="ChEBI" id="CHEBI:456216"/>
        <dbReference type="EC" id="5.6.2.4"/>
    </reaction>
</comment>
<gene>
    <name evidence="15" type="ORF">M0638_06265</name>
</gene>
<name>A0A9X1Y6I0_9PROT</name>
<keyword evidence="7" id="KW-0413">Isomerase</keyword>
<evidence type="ECO:0000256" key="6">
    <source>
        <dbReference type="ARBA" id="ARBA00023125"/>
    </source>
</evidence>
<dbReference type="PROSITE" id="PS50818">
    <property type="entry name" value="INTEIN_C_TER"/>
    <property type="match status" value="1"/>
</dbReference>
<evidence type="ECO:0000313" key="16">
    <source>
        <dbReference type="Proteomes" id="UP001139516"/>
    </source>
</evidence>
<dbReference type="PANTHER" id="PTHR11070">
    <property type="entry name" value="UVRD / RECB / PCRA DNA HELICASE FAMILY MEMBER"/>
    <property type="match status" value="1"/>
</dbReference>
<dbReference type="CDD" id="cd18807">
    <property type="entry name" value="SF1_C_UvrD"/>
    <property type="match status" value="1"/>
</dbReference>
<evidence type="ECO:0000256" key="3">
    <source>
        <dbReference type="ARBA" id="ARBA00022801"/>
    </source>
</evidence>
<dbReference type="Pfam" id="PF21196">
    <property type="entry name" value="PcrA_UvrD_tudor"/>
    <property type="match status" value="1"/>
</dbReference>
<evidence type="ECO:0000256" key="5">
    <source>
        <dbReference type="ARBA" id="ARBA00022840"/>
    </source>
</evidence>
<dbReference type="GO" id="GO:0043138">
    <property type="term" value="F:3'-5' DNA helicase activity"/>
    <property type="evidence" value="ECO:0007669"/>
    <property type="project" value="UniProtKB-EC"/>
</dbReference>
<accession>A0A9X1Y6I0</accession>
<dbReference type="PROSITE" id="PS50817">
    <property type="entry name" value="INTEIN_N_TER"/>
    <property type="match status" value="1"/>
</dbReference>
<dbReference type="SUPFAM" id="SSF52540">
    <property type="entry name" value="P-loop containing nucleoside triphosphate hydrolases"/>
    <property type="match status" value="3"/>
</dbReference>
<keyword evidence="2 12" id="KW-0547">Nucleotide-binding</keyword>
<evidence type="ECO:0000256" key="2">
    <source>
        <dbReference type="ARBA" id="ARBA00022741"/>
    </source>
</evidence>
<dbReference type="GO" id="GO:0016539">
    <property type="term" value="P:intein-mediated protein splicing"/>
    <property type="evidence" value="ECO:0007669"/>
    <property type="project" value="InterPro"/>
</dbReference>
<dbReference type="Gene3D" id="2.170.16.10">
    <property type="entry name" value="Hedgehog/Intein (Hint) domain"/>
    <property type="match status" value="2"/>
</dbReference>
<dbReference type="Gene3D" id="1.10.10.160">
    <property type="match status" value="1"/>
</dbReference>
<dbReference type="NCBIfam" id="TIGR01445">
    <property type="entry name" value="intein_Nterm"/>
    <property type="match status" value="1"/>
</dbReference>
<dbReference type="InterPro" id="IPR014016">
    <property type="entry name" value="UvrD-like_ATP-bd"/>
</dbReference>
<evidence type="ECO:0000256" key="9">
    <source>
        <dbReference type="ARBA" id="ARBA00034808"/>
    </source>
</evidence>
<reference evidence="15" key="1">
    <citation type="submission" date="2022-04" db="EMBL/GenBank/DDBJ databases">
        <title>Roseomonas acroporae sp. nov., isolated from coral Acropora digitifera.</title>
        <authorList>
            <person name="Sun H."/>
        </authorList>
    </citation>
    <scope>NUCLEOTIDE SEQUENCE</scope>
    <source>
        <strain evidence="15">NAR14</strain>
    </source>
</reference>
<comment type="catalytic activity">
    <reaction evidence="8">
        <text>Couples ATP hydrolysis with the unwinding of duplex DNA by translocating in the 3'-5' direction.</text>
        <dbReference type="EC" id="5.6.2.4"/>
    </reaction>
</comment>
<dbReference type="GO" id="GO:0003677">
    <property type="term" value="F:DNA binding"/>
    <property type="evidence" value="ECO:0007669"/>
    <property type="project" value="UniProtKB-KW"/>
</dbReference>
<organism evidence="15 16">
    <name type="scientific">Roseomonas acroporae</name>
    <dbReference type="NCBI Taxonomy" id="2937791"/>
    <lineage>
        <taxon>Bacteria</taxon>
        <taxon>Pseudomonadati</taxon>
        <taxon>Pseudomonadota</taxon>
        <taxon>Alphaproteobacteria</taxon>
        <taxon>Acetobacterales</taxon>
        <taxon>Roseomonadaceae</taxon>
        <taxon>Roseomonas</taxon>
    </lineage>
</organism>
<dbReference type="CDD" id="cd17932">
    <property type="entry name" value="DEXQc_UvrD"/>
    <property type="match status" value="1"/>
</dbReference>
<dbReference type="Gene3D" id="3.40.50.300">
    <property type="entry name" value="P-loop containing nucleotide triphosphate hydrolases"/>
    <property type="match status" value="2"/>
</dbReference>
<evidence type="ECO:0000256" key="12">
    <source>
        <dbReference type="PROSITE-ProRule" id="PRU00560"/>
    </source>
</evidence>
<dbReference type="GO" id="GO:0005829">
    <property type="term" value="C:cytosol"/>
    <property type="evidence" value="ECO:0007669"/>
    <property type="project" value="TreeGrafter"/>
</dbReference>
<evidence type="ECO:0000256" key="1">
    <source>
        <dbReference type="ARBA" id="ARBA00009922"/>
    </source>
</evidence>
<dbReference type="GO" id="GO:0016787">
    <property type="term" value="F:hydrolase activity"/>
    <property type="evidence" value="ECO:0007669"/>
    <property type="project" value="UniProtKB-UniRule"/>
</dbReference>
<dbReference type="Pfam" id="PF00580">
    <property type="entry name" value="UvrD-helicase"/>
    <property type="match status" value="1"/>
</dbReference>
<dbReference type="GO" id="GO:0033202">
    <property type="term" value="C:DNA helicase complex"/>
    <property type="evidence" value="ECO:0007669"/>
    <property type="project" value="TreeGrafter"/>
</dbReference>
<evidence type="ECO:0000256" key="8">
    <source>
        <dbReference type="ARBA" id="ARBA00034617"/>
    </source>
</evidence>
<dbReference type="InterPro" id="IPR003586">
    <property type="entry name" value="Hint_dom_C"/>
</dbReference>
<dbReference type="CDD" id="cd00081">
    <property type="entry name" value="Hint"/>
    <property type="match status" value="2"/>
</dbReference>
<feature type="binding site" evidence="12">
    <location>
        <begin position="36"/>
        <end position="43"/>
    </location>
    <ligand>
        <name>ATP</name>
        <dbReference type="ChEBI" id="CHEBI:30616"/>
    </ligand>
</feature>
<evidence type="ECO:0000313" key="15">
    <source>
        <dbReference type="EMBL" id="MCK8783983.1"/>
    </source>
</evidence>
<keyword evidence="16" id="KW-1185">Reference proteome</keyword>
<protein>
    <recommendedName>
        <fullName evidence="9">DNA 3'-5' helicase</fullName>
        <ecNumber evidence="9">5.6.2.4</ecNumber>
    </recommendedName>
    <alternativeName>
        <fullName evidence="10">DNA 3'-5' helicase II</fullName>
    </alternativeName>
</protein>
<sequence>MPLAPGGAEAPDYLARLNPEQRAAVETLDGPLLVLAGAGTGKTRVLTTRFAHLLMTGRAYPGQVLAVTFTNKAAREMRERVGAILERPAEGLWLGTFHALCARMLRRHAEYVGLKSNFTILDADDQMRLLKQVMEAAGIDLKRWPAQGMMAQIQKWKDRGLTPARVTPAEDTDFANGRALAIYGDYQSRLRDLNAADFGDLLLHMTEILRTEESVLAQYHRMFRYILVDEYQDTNLVQYLWLRLLAQGHRNICCVGDDDQCLAAGTRIAMADGTERPIEQVRPGDRVLSCYGAGSFRPAPVTAVFERRVNRRLVRLRTAAGRELVSTPEHVHFADLMLGDSPQRFFTYLMHKQGVGYRLGTSQVYTAGQARPMLGFKQRCLQEHADALWLVDAFAAENDARECEHLLSLRYGVSTLPFVARKGGSENGLVHDQARLDRIHAAAGEDGAGRLMTAYGLDPDHPHHRPQTFSGRRRNLIVTLYAEHRGPTPMHRVALSGNDAAGREAVLAAGLNTRAYRRNPANWRYESLFRDMAQVESIRARLSERLDVTLVRKANLLGKALTLRPAAQIRPGMVLAAADGSHDPVVAVESVEEPVTVHDIDVAGTHNFVANGLVTHNSIYSWRGAEIENILRFEKDFPGARIVRLESNYRSTRPILAAASGLIAHNTGRLGKTLRPGRNDADGEKVKLVSLWDSEEEARMVGERIEAFQRSGHRLAEIAILVRAGFQTRAFEERLITLGVPYRVVGGLKFYERAEIRDAMAYMRVLAQPADDLAFERIVNVPKRGLGDSALRALHEVARHEEIPLAAAAGRMGQSAALRPKPRQALAQLDRDFARWREMLPKEGHVATVATMLDESGYTEMWKQDKSPEAPGRLENLKELLRAIGEFETLAGFLEHVALVMENDENAEGDRLSLMTLHAAKGLEFDTVFLPGWEEGLFPHQRALDEGGTKGLEEERRLAYVGITRARRTAIISFAANRRVYANWSAAIPSRFIDELPPEHVEREGSAAMQRNRMVEAPSVFTSPYGLTARKPKVIDAWEVTERPAQPGGLKAGERVFHQKFGYGTVLSVDDNRLEVAFEKAGRKRVLDSFVEKA</sequence>
<evidence type="ECO:0000256" key="11">
    <source>
        <dbReference type="ARBA" id="ARBA00048988"/>
    </source>
</evidence>
<evidence type="ECO:0000256" key="10">
    <source>
        <dbReference type="ARBA" id="ARBA00034923"/>
    </source>
</evidence>
<dbReference type="Pfam" id="PF13361">
    <property type="entry name" value="UvrD_C"/>
    <property type="match status" value="2"/>
</dbReference>
<dbReference type="SUPFAM" id="SSF51294">
    <property type="entry name" value="Hedgehog/intein (Hint) domain"/>
    <property type="match status" value="2"/>
</dbReference>
<dbReference type="PROSITE" id="PS51217">
    <property type="entry name" value="UVRD_HELICASE_CTER"/>
    <property type="match status" value="1"/>
</dbReference>
<keyword evidence="4 12" id="KW-0347">Helicase</keyword>
<proteinExistence type="inferred from homology"/>
<dbReference type="InterPro" id="IPR013986">
    <property type="entry name" value="DExx_box_DNA_helicase_dom_sf"/>
</dbReference>
<dbReference type="GO" id="GO:0000725">
    <property type="term" value="P:recombinational repair"/>
    <property type="evidence" value="ECO:0007669"/>
    <property type="project" value="TreeGrafter"/>
</dbReference>
<dbReference type="FunFam" id="1.10.486.10:FF:000003">
    <property type="entry name" value="ATP-dependent DNA helicase"/>
    <property type="match status" value="1"/>
</dbReference>